<dbReference type="Proteomes" id="UP000436006">
    <property type="component" value="Unassembled WGS sequence"/>
</dbReference>
<reference evidence="1 2" key="1">
    <citation type="submission" date="2019-12" db="EMBL/GenBank/DDBJ databases">
        <title>Spirosoma sp. HMF4905 genome sequencing and assembly.</title>
        <authorList>
            <person name="Kang H."/>
            <person name="Cha I."/>
            <person name="Kim H."/>
            <person name="Joh K."/>
        </authorList>
    </citation>
    <scope>NUCLEOTIDE SEQUENCE [LARGE SCALE GENOMIC DNA]</scope>
    <source>
        <strain evidence="1 2">HMF4905</strain>
    </source>
</reference>
<evidence type="ECO:0000313" key="2">
    <source>
        <dbReference type="Proteomes" id="UP000436006"/>
    </source>
</evidence>
<keyword evidence="2" id="KW-1185">Reference proteome</keyword>
<name>A0A7K1SRF9_9BACT</name>
<sequence length="66" mass="7222">MKPILSPGDQVSVGQTLKGFYRGRYLATVIRWTSSGQLRVKSRETGKEKVISAQNVNKVTDSPTGV</sequence>
<comment type="caution">
    <text evidence="1">The sequence shown here is derived from an EMBL/GenBank/DDBJ whole genome shotgun (WGS) entry which is preliminary data.</text>
</comment>
<proteinExistence type="predicted"/>
<organism evidence="1 2">
    <name type="scientific">Spirosoma arboris</name>
    <dbReference type="NCBI Taxonomy" id="2682092"/>
    <lineage>
        <taxon>Bacteria</taxon>
        <taxon>Pseudomonadati</taxon>
        <taxon>Bacteroidota</taxon>
        <taxon>Cytophagia</taxon>
        <taxon>Cytophagales</taxon>
        <taxon>Cytophagaceae</taxon>
        <taxon>Spirosoma</taxon>
    </lineage>
</organism>
<evidence type="ECO:0008006" key="3">
    <source>
        <dbReference type="Google" id="ProtNLM"/>
    </source>
</evidence>
<accession>A0A7K1SRF9</accession>
<protein>
    <recommendedName>
        <fullName evidence="3">DUF1918 domain-containing protein</fullName>
    </recommendedName>
</protein>
<dbReference type="AlphaFoldDB" id="A0A7K1SRF9"/>
<dbReference type="RefSeq" id="WP_157591080.1">
    <property type="nucleotide sequence ID" value="NZ_WPIN01000037.1"/>
</dbReference>
<evidence type="ECO:0000313" key="1">
    <source>
        <dbReference type="EMBL" id="MVM36283.1"/>
    </source>
</evidence>
<gene>
    <name evidence="1" type="ORF">GO755_40120</name>
</gene>
<dbReference type="EMBL" id="WPIN01000037">
    <property type="protein sequence ID" value="MVM36283.1"/>
    <property type="molecule type" value="Genomic_DNA"/>
</dbReference>